<sequence>MIINPKFILILFLGVTLFSCSPTPSINPDSTPLKETQNPFNPSEGQMLPISAKAIMKGETIELEVAKTPQQQALGLMYRTELPKNRGMFFPFSEARYAKFWMKNVAISLDMIFLKDGTIQAIFADVPPCQSDPCPVYGPATLVDGVIELPGGRAAELGLEPGDRITLEFLNTP</sequence>
<dbReference type="EMBL" id="CP001291">
    <property type="protein sequence ID" value="ACK69377.1"/>
    <property type="molecule type" value="Genomic_DNA"/>
</dbReference>
<dbReference type="Proteomes" id="UP000002384">
    <property type="component" value="Chromosome"/>
</dbReference>
<dbReference type="eggNOG" id="COG1430">
    <property type="taxonomic scope" value="Bacteria"/>
</dbReference>
<name>B7KIH1_GLOC7</name>
<dbReference type="Pfam" id="PF02643">
    <property type="entry name" value="DUF192"/>
    <property type="match status" value="1"/>
</dbReference>
<organism evidence="1 2">
    <name type="scientific">Gloeothece citriformis (strain PCC 7424)</name>
    <name type="common">Cyanothece sp. (strain PCC 7424)</name>
    <dbReference type="NCBI Taxonomy" id="65393"/>
    <lineage>
        <taxon>Bacteria</taxon>
        <taxon>Bacillati</taxon>
        <taxon>Cyanobacteriota</taxon>
        <taxon>Cyanophyceae</taxon>
        <taxon>Oscillatoriophycideae</taxon>
        <taxon>Chroococcales</taxon>
        <taxon>Aphanothecaceae</taxon>
        <taxon>Gloeothece</taxon>
        <taxon>Gloeothece citriformis</taxon>
    </lineage>
</organism>
<evidence type="ECO:0000313" key="1">
    <source>
        <dbReference type="EMBL" id="ACK69377.1"/>
    </source>
</evidence>
<dbReference type="InterPro" id="IPR038695">
    <property type="entry name" value="Saro_0823-like_sf"/>
</dbReference>
<dbReference type="HOGENOM" id="CLU_097039_2_0_3"/>
<protein>
    <recommendedName>
        <fullName evidence="3">DUF192 domain-containing protein</fullName>
    </recommendedName>
</protein>
<dbReference type="PANTHER" id="PTHR37953">
    <property type="entry name" value="UPF0127 PROTEIN MJ1496"/>
    <property type="match status" value="1"/>
</dbReference>
<gene>
    <name evidence="1" type="ordered locus">PCC7424_0921</name>
</gene>
<proteinExistence type="predicted"/>
<dbReference type="Gene3D" id="2.60.120.1140">
    <property type="entry name" value="Protein of unknown function DUF192"/>
    <property type="match status" value="1"/>
</dbReference>
<reference evidence="2" key="1">
    <citation type="journal article" date="2011" name="MBio">
        <title>Novel metabolic attributes of the genus Cyanothece, comprising a group of unicellular nitrogen-fixing Cyanobacteria.</title>
        <authorList>
            <person name="Bandyopadhyay A."/>
            <person name="Elvitigala T."/>
            <person name="Welsh E."/>
            <person name="Stockel J."/>
            <person name="Liberton M."/>
            <person name="Min H."/>
            <person name="Sherman L.A."/>
            <person name="Pakrasi H.B."/>
        </authorList>
    </citation>
    <scope>NUCLEOTIDE SEQUENCE [LARGE SCALE GENOMIC DNA]</scope>
    <source>
        <strain evidence="2">PCC 7424</strain>
    </source>
</reference>
<accession>B7KIH1</accession>
<dbReference type="KEGG" id="cyc:PCC7424_0921"/>
<dbReference type="AlphaFoldDB" id="B7KIH1"/>
<dbReference type="OrthoDB" id="9808290at2"/>
<dbReference type="STRING" id="65393.PCC7424_0921"/>
<dbReference type="RefSeq" id="WP_012598324.1">
    <property type="nucleotide sequence ID" value="NC_011729.1"/>
</dbReference>
<dbReference type="PROSITE" id="PS51257">
    <property type="entry name" value="PROKAR_LIPOPROTEIN"/>
    <property type="match status" value="1"/>
</dbReference>
<keyword evidence="2" id="KW-1185">Reference proteome</keyword>
<dbReference type="InterPro" id="IPR003795">
    <property type="entry name" value="DUF192"/>
</dbReference>
<evidence type="ECO:0000313" key="2">
    <source>
        <dbReference type="Proteomes" id="UP000002384"/>
    </source>
</evidence>
<dbReference type="PANTHER" id="PTHR37953:SF1">
    <property type="entry name" value="UPF0127 PROTEIN MJ1496"/>
    <property type="match status" value="1"/>
</dbReference>
<evidence type="ECO:0008006" key="3">
    <source>
        <dbReference type="Google" id="ProtNLM"/>
    </source>
</evidence>